<dbReference type="Proteomes" id="UP000324233">
    <property type="component" value="Chromosome"/>
</dbReference>
<dbReference type="EMBL" id="CP042997">
    <property type="protein sequence ID" value="QEH32631.1"/>
    <property type="molecule type" value="Genomic_DNA"/>
</dbReference>
<gene>
    <name evidence="6" type="primary">pabB</name>
    <name evidence="6" type="ORF">OJF2_11100</name>
</gene>
<dbReference type="SUPFAM" id="SSF56322">
    <property type="entry name" value="ADC synthase"/>
    <property type="match status" value="1"/>
</dbReference>
<dbReference type="Pfam" id="PF04715">
    <property type="entry name" value="Anth_synt_I_N"/>
    <property type="match status" value="1"/>
</dbReference>
<dbReference type="AlphaFoldDB" id="A0A5B9VXM3"/>
<feature type="region of interest" description="Disordered" evidence="3">
    <location>
        <begin position="1"/>
        <end position="20"/>
    </location>
</feature>
<dbReference type="Gene3D" id="3.60.120.10">
    <property type="entry name" value="Anthranilate synthase"/>
    <property type="match status" value="1"/>
</dbReference>
<keyword evidence="2 6" id="KW-0808">Transferase</keyword>
<evidence type="ECO:0000256" key="1">
    <source>
        <dbReference type="ARBA" id="ARBA00013139"/>
    </source>
</evidence>
<protein>
    <recommendedName>
        <fullName evidence="1">aminodeoxychorismate synthase</fullName>
        <ecNumber evidence="1">2.6.1.85</ecNumber>
    </recommendedName>
</protein>
<dbReference type="InterPro" id="IPR005802">
    <property type="entry name" value="ADC_synth_comp_1"/>
</dbReference>
<dbReference type="GO" id="GO:0009396">
    <property type="term" value="P:folic acid-containing compound biosynthetic process"/>
    <property type="evidence" value="ECO:0007669"/>
    <property type="project" value="InterPro"/>
</dbReference>
<dbReference type="InterPro" id="IPR006805">
    <property type="entry name" value="Anth_synth_I_N"/>
</dbReference>
<proteinExistence type="predicted"/>
<dbReference type="Pfam" id="PF00425">
    <property type="entry name" value="Chorismate_bind"/>
    <property type="match status" value="1"/>
</dbReference>
<name>A0A5B9VXM3_9BACT</name>
<dbReference type="InterPro" id="IPR005801">
    <property type="entry name" value="ADC_synthase"/>
</dbReference>
<evidence type="ECO:0000256" key="3">
    <source>
        <dbReference type="SAM" id="MobiDB-lite"/>
    </source>
</evidence>
<sequence>MEFPTVASRPPRDAKSRMSTPVLPAAVQQVLDVPADRLAALIGGWPEPAILASRGGAGEAGRWTMLAAYPRLAFEATGARWSTRQDNGSFESGEGDPLDELARLLRRFGLAETADAPPPVDACPFQGGMIGYLGYDLAPLIEKLPRRVPRDSRLPDLRMGLYDTAVIVDHRAGKATLHAWDLTGEGQAAAERRCRTWRRAIRNAATSPRVVSRSVLGSIDGSISRQAYMAAVSRALEYIAAGDIFQVNLSQRFSARGRVEPLDLFLRLGEISPAPYSAFLRWRDLAVVSASPESFYQVRGDRIETRPIKGTRPRGADPEDDSRLADELRAAPKDRAELTMIVDLERNDLGRVCRYGSVNVVDPHAIESYAQVHHLVATVEGQLREDAGPVDVIRATFPGGSITGAPKIRAMEIIDELEPNRRGVYTGAIGYFSRGATGLNIAIRTLTVERDEVRYQVGGGIVADSDPAAEYEETMHKGRGLRAVLEGEEPDR</sequence>
<dbReference type="GO" id="GO:0046820">
    <property type="term" value="F:4-amino-4-deoxychorismate synthase activity"/>
    <property type="evidence" value="ECO:0007669"/>
    <property type="project" value="UniProtKB-EC"/>
</dbReference>
<evidence type="ECO:0000313" key="6">
    <source>
        <dbReference type="EMBL" id="QEH32631.1"/>
    </source>
</evidence>
<feature type="region of interest" description="Disordered" evidence="3">
    <location>
        <begin position="473"/>
        <end position="492"/>
    </location>
</feature>
<dbReference type="PANTHER" id="PTHR11236">
    <property type="entry name" value="AMINOBENZOATE/ANTHRANILATE SYNTHASE"/>
    <property type="match status" value="1"/>
</dbReference>
<keyword evidence="7" id="KW-1185">Reference proteome</keyword>
<accession>A0A5B9VXM3</accession>
<evidence type="ECO:0000259" key="4">
    <source>
        <dbReference type="Pfam" id="PF00425"/>
    </source>
</evidence>
<dbReference type="EC" id="2.6.1.85" evidence="1"/>
<feature type="domain" description="Chorismate-utilising enzyme C-terminal" evidence="4">
    <location>
        <begin position="225"/>
        <end position="477"/>
    </location>
</feature>
<evidence type="ECO:0000313" key="7">
    <source>
        <dbReference type="Proteomes" id="UP000324233"/>
    </source>
</evidence>
<reference evidence="6 7" key="1">
    <citation type="submission" date="2019-08" db="EMBL/GenBank/DDBJ databases">
        <title>Deep-cultivation of Planctomycetes and their phenomic and genomic characterization uncovers novel biology.</title>
        <authorList>
            <person name="Wiegand S."/>
            <person name="Jogler M."/>
            <person name="Boedeker C."/>
            <person name="Pinto D."/>
            <person name="Vollmers J."/>
            <person name="Rivas-Marin E."/>
            <person name="Kohn T."/>
            <person name="Peeters S.H."/>
            <person name="Heuer A."/>
            <person name="Rast P."/>
            <person name="Oberbeckmann S."/>
            <person name="Bunk B."/>
            <person name="Jeske O."/>
            <person name="Meyerdierks A."/>
            <person name="Storesund J.E."/>
            <person name="Kallscheuer N."/>
            <person name="Luecker S."/>
            <person name="Lage O.M."/>
            <person name="Pohl T."/>
            <person name="Merkel B.J."/>
            <person name="Hornburger P."/>
            <person name="Mueller R.-W."/>
            <person name="Bruemmer F."/>
            <person name="Labrenz M."/>
            <person name="Spormann A.M."/>
            <person name="Op den Camp H."/>
            <person name="Overmann J."/>
            <person name="Amann R."/>
            <person name="Jetten M.S.M."/>
            <person name="Mascher T."/>
            <person name="Medema M.H."/>
            <person name="Devos D.P."/>
            <person name="Kaster A.-K."/>
            <person name="Ovreas L."/>
            <person name="Rohde M."/>
            <person name="Galperin M.Y."/>
            <person name="Jogler C."/>
        </authorList>
    </citation>
    <scope>NUCLEOTIDE SEQUENCE [LARGE SCALE GENOMIC DNA]</scope>
    <source>
        <strain evidence="6 7">OJF2</strain>
    </source>
</reference>
<feature type="domain" description="Anthranilate synthase component I N-terminal" evidence="5">
    <location>
        <begin position="47"/>
        <end position="177"/>
    </location>
</feature>
<evidence type="ECO:0000256" key="2">
    <source>
        <dbReference type="ARBA" id="ARBA00022679"/>
    </source>
</evidence>
<dbReference type="GO" id="GO:0000162">
    <property type="term" value="P:L-tryptophan biosynthetic process"/>
    <property type="evidence" value="ECO:0007669"/>
    <property type="project" value="TreeGrafter"/>
</dbReference>
<dbReference type="InterPro" id="IPR015890">
    <property type="entry name" value="Chorismate_C"/>
</dbReference>
<dbReference type="InterPro" id="IPR019999">
    <property type="entry name" value="Anth_synth_I-like"/>
</dbReference>
<dbReference type="PRINTS" id="PR00095">
    <property type="entry name" value="ANTSNTHASEI"/>
</dbReference>
<organism evidence="6 7">
    <name type="scientific">Aquisphaera giovannonii</name>
    <dbReference type="NCBI Taxonomy" id="406548"/>
    <lineage>
        <taxon>Bacteria</taxon>
        <taxon>Pseudomonadati</taxon>
        <taxon>Planctomycetota</taxon>
        <taxon>Planctomycetia</taxon>
        <taxon>Isosphaerales</taxon>
        <taxon>Isosphaeraceae</taxon>
        <taxon>Aquisphaera</taxon>
    </lineage>
</organism>
<evidence type="ECO:0000259" key="5">
    <source>
        <dbReference type="Pfam" id="PF04715"/>
    </source>
</evidence>
<keyword evidence="6" id="KW-0032">Aminotransferase</keyword>
<dbReference type="NCBIfam" id="TIGR00553">
    <property type="entry name" value="pabB"/>
    <property type="match status" value="1"/>
</dbReference>
<dbReference type="KEGG" id="agv:OJF2_11100"/>
<dbReference type="PANTHER" id="PTHR11236:SF9">
    <property type="entry name" value="ANTHRANILATE SYNTHASE COMPONENT 1"/>
    <property type="match status" value="1"/>
</dbReference>